<dbReference type="OrthoDB" id="5072at2759"/>
<dbReference type="PANTHER" id="PTHR14211">
    <property type="entry name" value="GLIOMA SUPPRESSOR CANDIDATE REGION GENE 2"/>
    <property type="match status" value="1"/>
</dbReference>
<evidence type="ECO:0000256" key="6">
    <source>
        <dbReference type="SAM" id="MobiDB-lite"/>
    </source>
</evidence>
<dbReference type="GO" id="GO:0008097">
    <property type="term" value="F:5S rRNA binding"/>
    <property type="evidence" value="ECO:0007669"/>
    <property type="project" value="TreeGrafter"/>
</dbReference>
<evidence type="ECO:0000256" key="5">
    <source>
        <dbReference type="PIRNR" id="PIRNR017302"/>
    </source>
</evidence>
<feature type="compositionally biased region" description="Basic and acidic residues" evidence="6">
    <location>
        <begin position="269"/>
        <end position="323"/>
    </location>
</feature>
<feature type="region of interest" description="Disordered" evidence="6">
    <location>
        <begin position="165"/>
        <end position="340"/>
    </location>
</feature>
<dbReference type="PANTHER" id="PTHR14211:SF7">
    <property type="entry name" value="RIBOSOME BIOGENESIS PROTEIN NOP53"/>
    <property type="match status" value="1"/>
</dbReference>
<accession>A0A6A7BVC7</accession>
<feature type="region of interest" description="Disordered" evidence="6">
    <location>
        <begin position="1"/>
        <end position="20"/>
    </location>
</feature>
<dbReference type="Proteomes" id="UP000799421">
    <property type="component" value="Unassembled WGS sequence"/>
</dbReference>
<comment type="similarity">
    <text evidence="1 5">Belongs to the NOP53 family.</text>
</comment>
<dbReference type="GO" id="GO:0005730">
    <property type="term" value="C:nucleolus"/>
    <property type="evidence" value="ECO:0007669"/>
    <property type="project" value="UniProtKB-SubCell"/>
</dbReference>
<evidence type="ECO:0000256" key="1">
    <source>
        <dbReference type="ARBA" id="ARBA00008838"/>
    </source>
</evidence>
<dbReference type="InterPro" id="IPR011687">
    <property type="entry name" value="Nop53/GLTSCR2"/>
</dbReference>
<evidence type="ECO:0000313" key="7">
    <source>
        <dbReference type="EMBL" id="KAF2859093.1"/>
    </source>
</evidence>
<evidence type="ECO:0000256" key="3">
    <source>
        <dbReference type="ARBA" id="ARBA00022517"/>
    </source>
</evidence>
<feature type="compositionally biased region" description="Acidic residues" evidence="6">
    <location>
        <begin position="239"/>
        <end position="256"/>
    </location>
</feature>
<keyword evidence="4 5" id="KW-0539">Nucleus</keyword>
<proteinExistence type="inferred from homology"/>
<dbReference type="AlphaFoldDB" id="A0A6A7BVC7"/>
<feature type="compositionally biased region" description="Basic and acidic residues" evidence="6">
    <location>
        <begin position="211"/>
        <end position="238"/>
    </location>
</feature>
<reference evidence="7" key="1">
    <citation type="journal article" date="2020" name="Stud. Mycol.">
        <title>101 Dothideomycetes genomes: a test case for predicting lifestyles and emergence of pathogens.</title>
        <authorList>
            <person name="Haridas S."/>
            <person name="Albert R."/>
            <person name="Binder M."/>
            <person name="Bloem J."/>
            <person name="Labutti K."/>
            <person name="Salamov A."/>
            <person name="Andreopoulos B."/>
            <person name="Baker S."/>
            <person name="Barry K."/>
            <person name="Bills G."/>
            <person name="Bluhm B."/>
            <person name="Cannon C."/>
            <person name="Castanera R."/>
            <person name="Culley D."/>
            <person name="Daum C."/>
            <person name="Ezra D."/>
            <person name="Gonzalez J."/>
            <person name="Henrissat B."/>
            <person name="Kuo A."/>
            <person name="Liang C."/>
            <person name="Lipzen A."/>
            <person name="Lutzoni F."/>
            <person name="Magnuson J."/>
            <person name="Mondo S."/>
            <person name="Nolan M."/>
            <person name="Ohm R."/>
            <person name="Pangilinan J."/>
            <person name="Park H.-J."/>
            <person name="Ramirez L."/>
            <person name="Alfaro M."/>
            <person name="Sun H."/>
            <person name="Tritt A."/>
            <person name="Yoshinaga Y."/>
            <person name="Zwiers L.-H."/>
            <person name="Turgeon B."/>
            <person name="Goodwin S."/>
            <person name="Spatafora J."/>
            <person name="Crous P."/>
            <person name="Grigoriev I."/>
        </authorList>
    </citation>
    <scope>NUCLEOTIDE SEQUENCE</scope>
    <source>
        <strain evidence="7">CBS 480.64</strain>
    </source>
</reference>
<organism evidence="7 8">
    <name type="scientific">Piedraia hortae CBS 480.64</name>
    <dbReference type="NCBI Taxonomy" id="1314780"/>
    <lineage>
        <taxon>Eukaryota</taxon>
        <taxon>Fungi</taxon>
        <taxon>Dikarya</taxon>
        <taxon>Ascomycota</taxon>
        <taxon>Pezizomycotina</taxon>
        <taxon>Dothideomycetes</taxon>
        <taxon>Dothideomycetidae</taxon>
        <taxon>Capnodiales</taxon>
        <taxon>Piedraiaceae</taxon>
        <taxon>Piedraia</taxon>
    </lineage>
</organism>
<keyword evidence="8" id="KW-1185">Reference proteome</keyword>
<protein>
    <recommendedName>
        <fullName evidence="2 5">Ribosome biogenesis protein NOP53</fullName>
    </recommendedName>
</protein>
<gene>
    <name evidence="7" type="ORF">K470DRAFT_219814</name>
</gene>
<feature type="region of interest" description="Disordered" evidence="6">
    <location>
        <begin position="83"/>
        <end position="113"/>
    </location>
</feature>
<comment type="subcellular location">
    <subcellularLocation>
        <location evidence="5">Nucleus</location>
        <location evidence="5">Nucleolus</location>
    </subcellularLocation>
    <subcellularLocation>
        <location evidence="5">Nucleus</location>
        <location evidence="5">Nucleoplasm</location>
    </subcellularLocation>
</comment>
<name>A0A6A7BVC7_9PEZI</name>
<dbReference type="GO" id="GO:0000027">
    <property type="term" value="P:ribosomal large subunit assembly"/>
    <property type="evidence" value="ECO:0007669"/>
    <property type="project" value="UniProtKB-UniRule"/>
</dbReference>
<dbReference type="PIRSF" id="PIRSF017302">
    <property type="entry name" value="Gltscr2"/>
    <property type="match status" value="1"/>
</dbReference>
<evidence type="ECO:0000256" key="2">
    <source>
        <dbReference type="ARBA" id="ARBA00018339"/>
    </source>
</evidence>
<dbReference type="GO" id="GO:0006364">
    <property type="term" value="P:rRNA processing"/>
    <property type="evidence" value="ECO:0007669"/>
    <property type="project" value="TreeGrafter"/>
</dbReference>
<dbReference type="GO" id="GO:0005654">
    <property type="term" value="C:nucleoplasm"/>
    <property type="evidence" value="ECO:0007669"/>
    <property type="project" value="UniProtKB-SubCell"/>
</dbReference>
<dbReference type="Pfam" id="PF07767">
    <property type="entry name" value="Nop53"/>
    <property type="match status" value="1"/>
</dbReference>
<sequence>MNGKPATHSQPSRKGKKAWRKNVDLEIVESGLERVRQEIIQTGGVITEKPENELFATDTAGDHSIGQKLKGKELKCDEILKQRSAVPGLDGRKRKVPPTPTPSDRYKRGNYVPHRELTRLRNVADGGVEVQVEEHVYDPWAEQEAPADGFVAPVRPKVEPKTLKRAPLPLTADGKGVRDVLKPSASKSYNPAYPDWQASLQREGAAAVEAESARLRAEAEQKEKEARARAEAERVEQWEREDDEYGTEWEGFETEDEQPHTTKQPRRKTPAERTKIKARKLREAEERGKKKQKMREAEEQRIAQIAKEVRRRQLGDGKDRAENGKNLTENGEEEDKTDEVVLQKRRFGRLPVPEAPLEVQLTEDLTDSLRRLRPEGNLLTDRYRNALINGKLEVRKRRDREQHKQAKKTRTEKWSYKDWTLR</sequence>
<evidence type="ECO:0000313" key="8">
    <source>
        <dbReference type="Proteomes" id="UP000799421"/>
    </source>
</evidence>
<feature type="compositionally biased region" description="Basic residues" evidence="6">
    <location>
        <begin position="11"/>
        <end position="20"/>
    </location>
</feature>
<dbReference type="EMBL" id="MU005997">
    <property type="protein sequence ID" value="KAF2859093.1"/>
    <property type="molecule type" value="Genomic_DNA"/>
</dbReference>
<keyword evidence="3 5" id="KW-0690">Ribosome biogenesis</keyword>
<comment type="function">
    <text evidence="5">May play a role in ribosome biogenesis.</text>
</comment>
<evidence type="ECO:0000256" key="4">
    <source>
        <dbReference type="ARBA" id="ARBA00023242"/>
    </source>
</evidence>